<evidence type="ECO:0000256" key="1">
    <source>
        <dbReference type="SAM" id="MobiDB-lite"/>
    </source>
</evidence>
<sequence length="148" mass="16440">MRAAAQSIGRDHPAADGRVHKRSEADGDGNGNAMITRLHSMTNRTDSIADRNAHCSISPHGYRWICEKSEVFLGLLTDFHTPISRADADIYDLRCGWKYTRSQCVNWIATTAARYGFPLNHYAVVGKVHKLCIFLSSSMITSTTLKPS</sequence>
<keyword evidence="3" id="KW-1185">Reference proteome</keyword>
<protein>
    <submittedName>
        <fullName evidence="2">Uncharacterized protein</fullName>
    </submittedName>
</protein>
<proteinExistence type="predicted"/>
<gene>
    <name evidence="2" type="ORF">QR680_013752</name>
</gene>
<dbReference type="EMBL" id="JAUCMV010000002">
    <property type="protein sequence ID" value="KAK0418744.1"/>
    <property type="molecule type" value="Genomic_DNA"/>
</dbReference>
<evidence type="ECO:0000313" key="3">
    <source>
        <dbReference type="Proteomes" id="UP001175271"/>
    </source>
</evidence>
<comment type="caution">
    <text evidence="2">The sequence shown here is derived from an EMBL/GenBank/DDBJ whole genome shotgun (WGS) entry which is preliminary data.</text>
</comment>
<organism evidence="2 3">
    <name type="scientific">Steinernema hermaphroditum</name>
    <dbReference type="NCBI Taxonomy" id="289476"/>
    <lineage>
        <taxon>Eukaryota</taxon>
        <taxon>Metazoa</taxon>
        <taxon>Ecdysozoa</taxon>
        <taxon>Nematoda</taxon>
        <taxon>Chromadorea</taxon>
        <taxon>Rhabditida</taxon>
        <taxon>Tylenchina</taxon>
        <taxon>Panagrolaimomorpha</taxon>
        <taxon>Strongyloidoidea</taxon>
        <taxon>Steinernematidae</taxon>
        <taxon>Steinernema</taxon>
    </lineage>
</organism>
<dbReference type="AlphaFoldDB" id="A0AA39M320"/>
<feature type="region of interest" description="Disordered" evidence="1">
    <location>
        <begin position="1"/>
        <end position="34"/>
    </location>
</feature>
<dbReference type="Proteomes" id="UP001175271">
    <property type="component" value="Unassembled WGS sequence"/>
</dbReference>
<evidence type="ECO:0000313" key="2">
    <source>
        <dbReference type="EMBL" id="KAK0418744.1"/>
    </source>
</evidence>
<name>A0AA39M320_9BILA</name>
<accession>A0AA39M320</accession>
<reference evidence="2" key="1">
    <citation type="submission" date="2023-06" db="EMBL/GenBank/DDBJ databases">
        <title>Genomic analysis of the entomopathogenic nematode Steinernema hermaphroditum.</title>
        <authorList>
            <person name="Schwarz E.M."/>
            <person name="Heppert J.K."/>
            <person name="Baniya A."/>
            <person name="Schwartz H.T."/>
            <person name="Tan C.-H."/>
            <person name="Antoshechkin I."/>
            <person name="Sternberg P.W."/>
            <person name="Goodrich-Blair H."/>
            <person name="Dillman A.R."/>
        </authorList>
    </citation>
    <scope>NUCLEOTIDE SEQUENCE</scope>
    <source>
        <strain evidence="2">PS9179</strain>
        <tissue evidence="2">Whole animal</tissue>
    </source>
</reference>
<feature type="compositionally biased region" description="Basic and acidic residues" evidence="1">
    <location>
        <begin position="9"/>
        <end position="25"/>
    </location>
</feature>